<proteinExistence type="predicted"/>
<dbReference type="EMBL" id="BARU01025924">
    <property type="protein sequence ID" value="GAH72140.1"/>
    <property type="molecule type" value="Genomic_DNA"/>
</dbReference>
<evidence type="ECO:0000256" key="2">
    <source>
        <dbReference type="ARBA" id="ARBA00022448"/>
    </source>
</evidence>
<evidence type="ECO:0000256" key="7">
    <source>
        <dbReference type="SAM" id="Coils"/>
    </source>
</evidence>
<evidence type="ECO:0000256" key="3">
    <source>
        <dbReference type="ARBA" id="ARBA00022452"/>
    </source>
</evidence>
<keyword evidence="6" id="KW-0998">Cell outer membrane</keyword>
<dbReference type="GO" id="GO:0009279">
    <property type="term" value="C:cell outer membrane"/>
    <property type="evidence" value="ECO:0007669"/>
    <property type="project" value="UniProtKB-SubCell"/>
</dbReference>
<reference evidence="8" key="1">
    <citation type="journal article" date="2014" name="Front. Microbiol.">
        <title>High frequency of phylogenetically diverse reductive dehalogenase-homologous genes in deep subseafloor sedimentary metagenomes.</title>
        <authorList>
            <person name="Kawai M."/>
            <person name="Futagami T."/>
            <person name="Toyoda A."/>
            <person name="Takaki Y."/>
            <person name="Nishi S."/>
            <person name="Hori S."/>
            <person name="Arai W."/>
            <person name="Tsubouchi T."/>
            <person name="Morono Y."/>
            <person name="Uchiyama I."/>
            <person name="Ito T."/>
            <person name="Fujiyama A."/>
            <person name="Inagaki F."/>
            <person name="Takami H."/>
        </authorList>
    </citation>
    <scope>NUCLEOTIDE SEQUENCE</scope>
    <source>
        <strain evidence="8">Expedition CK06-06</strain>
    </source>
</reference>
<dbReference type="GO" id="GO:1990281">
    <property type="term" value="C:efflux pump complex"/>
    <property type="evidence" value="ECO:0007669"/>
    <property type="project" value="TreeGrafter"/>
</dbReference>
<dbReference type="PANTHER" id="PTHR30026">
    <property type="entry name" value="OUTER MEMBRANE PROTEIN TOLC"/>
    <property type="match status" value="1"/>
</dbReference>
<name>X1ISA9_9ZZZZ</name>
<comment type="caution">
    <text evidence="8">The sequence shown here is derived from an EMBL/GenBank/DDBJ whole genome shotgun (WGS) entry which is preliminary data.</text>
</comment>
<keyword evidence="3" id="KW-1134">Transmembrane beta strand</keyword>
<dbReference type="InterPro" id="IPR003423">
    <property type="entry name" value="OMP_efflux"/>
</dbReference>
<feature type="coiled-coil region" evidence="7">
    <location>
        <begin position="47"/>
        <end position="106"/>
    </location>
</feature>
<evidence type="ECO:0000256" key="1">
    <source>
        <dbReference type="ARBA" id="ARBA00004442"/>
    </source>
</evidence>
<dbReference type="AlphaFoldDB" id="X1ISA9"/>
<dbReference type="GO" id="GO:0015562">
    <property type="term" value="F:efflux transmembrane transporter activity"/>
    <property type="evidence" value="ECO:0007669"/>
    <property type="project" value="InterPro"/>
</dbReference>
<comment type="subcellular location">
    <subcellularLocation>
        <location evidence="1">Cell outer membrane</location>
    </subcellularLocation>
</comment>
<protein>
    <recommendedName>
        <fullName evidence="9">Outer membrane efflux protein</fullName>
    </recommendedName>
</protein>
<dbReference type="GO" id="GO:0015288">
    <property type="term" value="F:porin activity"/>
    <property type="evidence" value="ECO:0007669"/>
    <property type="project" value="TreeGrafter"/>
</dbReference>
<evidence type="ECO:0008006" key="9">
    <source>
        <dbReference type="Google" id="ProtNLM"/>
    </source>
</evidence>
<keyword evidence="7" id="KW-0175">Coiled coil</keyword>
<sequence length="166" mass="18892">RFGPPIETIPGSSTDAIKDAFGLTYPNWSVTLTLDIPLNSFVSRAAYAQAQVNLEQSMLQLKNQEQQIYLEIKNTVRAVQTDYKRVQAYKIARELAKKKLTAEEERFRVGLTTPYFVLQYQTELSTAQSNELNAIIAYNLSLARLNRATGVSLKEKNIRFTEILEK</sequence>
<evidence type="ECO:0000256" key="6">
    <source>
        <dbReference type="ARBA" id="ARBA00023237"/>
    </source>
</evidence>
<feature type="non-terminal residue" evidence="8">
    <location>
        <position position="1"/>
    </location>
</feature>
<dbReference type="Gene3D" id="1.20.1600.10">
    <property type="entry name" value="Outer membrane efflux proteins (OEP)"/>
    <property type="match status" value="1"/>
</dbReference>
<accession>X1ISA9</accession>
<dbReference type="Pfam" id="PF02321">
    <property type="entry name" value="OEP"/>
    <property type="match status" value="1"/>
</dbReference>
<evidence type="ECO:0000313" key="8">
    <source>
        <dbReference type="EMBL" id="GAH72140.1"/>
    </source>
</evidence>
<gene>
    <name evidence="8" type="ORF">S03H2_41709</name>
</gene>
<organism evidence="8">
    <name type="scientific">marine sediment metagenome</name>
    <dbReference type="NCBI Taxonomy" id="412755"/>
    <lineage>
        <taxon>unclassified sequences</taxon>
        <taxon>metagenomes</taxon>
        <taxon>ecological metagenomes</taxon>
    </lineage>
</organism>
<keyword evidence="2" id="KW-0813">Transport</keyword>
<evidence type="ECO:0000256" key="5">
    <source>
        <dbReference type="ARBA" id="ARBA00023136"/>
    </source>
</evidence>
<dbReference type="PANTHER" id="PTHR30026:SF20">
    <property type="entry name" value="OUTER MEMBRANE PROTEIN TOLC"/>
    <property type="match status" value="1"/>
</dbReference>
<evidence type="ECO:0000256" key="4">
    <source>
        <dbReference type="ARBA" id="ARBA00022692"/>
    </source>
</evidence>
<keyword evidence="5" id="KW-0472">Membrane</keyword>
<dbReference type="SUPFAM" id="SSF56954">
    <property type="entry name" value="Outer membrane efflux proteins (OEP)"/>
    <property type="match status" value="1"/>
</dbReference>
<keyword evidence="4" id="KW-0812">Transmembrane</keyword>
<dbReference type="InterPro" id="IPR051906">
    <property type="entry name" value="TolC-like"/>
</dbReference>